<dbReference type="FunFam" id="1.25.40.180:FF:000020">
    <property type="entry name" value="Eukaryotic translation initiation factor subunit"/>
    <property type="match status" value="1"/>
</dbReference>
<keyword evidence="3" id="KW-0963">Cytoplasm</keyword>
<feature type="region of interest" description="Disordered" evidence="8">
    <location>
        <begin position="806"/>
        <end position="936"/>
    </location>
</feature>
<feature type="compositionally biased region" description="Polar residues" evidence="8">
    <location>
        <begin position="210"/>
        <end position="229"/>
    </location>
</feature>
<dbReference type="Gene3D" id="1.20.970.30">
    <property type="entry name" value="eIF4G, eIF4E-binding domain"/>
    <property type="match status" value="1"/>
</dbReference>
<feature type="compositionally biased region" description="Polar residues" evidence="8">
    <location>
        <begin position="20"/>
        <end position="33"/>
    </location>
</feature>
<protein>
    <submittedName>
        <fullName evidence="10">Translation initiation factor eIF4G</fullName>
    </submittedName>
</protein>
<dbReference type="PANTHER" id="PTHR23253">
    <property type="entry name" value="EUKARYOTIC TRANSLATION INITIATION FACTOR 4 GAMMA"/>
    <property type="match status" value="1"/>
</dbReference>
<feature type="compositionally biased region" description="Polar residues" evidence="8">
    <location>
        <begin position="486"/>
        <end position="501"/>
    </location>
</feature>
<feature type="region of interest" description="Disordered" evidence="8">
    <location>
        <begin position="1"/>
        <end position="376"/>
    </location>
</feature>
<dbReference type="EMBL" id="KE503207">
    <property type="protein sequence ID" value="EPX73058.1"/>
    <property type="molecule type" value="Genomic_DNA"/>
</dbReference>
<dbReference type="InterPro" id="IPR003890">
    <property type="entry name" value="MIF4G-like_typ-3"/>
</dbReference>
<dbReference type="Proteomes" id="UP000016088">
    <property type="component" value="Unassembled WGS sequence"/>
</dbReference>
<feature type="compositionally biased region" description="Polar residues" evidence="8">
    <location>
        <begin position="112"/>
        <end position="142"/>
    </location>
</feature>
<evidence type="ECO:0000313" key="10">
    <source>
        <dbReference type="EMBL" id="EPX73058.1"/>
    </source>
</evidence>
<feature type="compositionally biased region" description="Polar residues" evidence="8">
    <location>
        <begin position="1"/>
        <end position="12"/>
    </location>
</feature>
<name>S9Q020_SCHOY</name>
<keyword evidence="4 10" id="KW-0396">Initiation factor</keyword>
<keyword evidence="6" id="KW-0694">RNA-binding</keyword>
<feature type="compositionally biased region" description="Polar residues" evidence="8">
    <location>
        <begin position="727"/>
        <end position="736"/>
    </location>
</feature>
<evidence type="ECO:0000256" key="8">
    <source>
        <dbReference type="SAM" id="MobiDB-lite"/>
    </source>
</evidence>
<evidence type="ECO:0000256" key="7">
    <source>
        <dbReference type="ARBA" id="ARBA00022917"/>
    </source>
</evidence>
<dbReference type="GO" id="GO:0019534">
    <property type="term" value="F:toxin transmembrane transporter activity"/>
    <property type="evidence" value="ECO:0007669"/>
    <property type="project" value="InterPro"/>
</dbReference>
<feature type="compositionally biased region" description="Low complexity" evidence="8">
    <location>
        <begin position="331"/>
        <end position="345"/>
    </location>
</feature>
<keyword evidence="11" id="KW-1185">Reference proteome</keyword>
<dbReference type="GO" id="GO:0010494">
    <property type="term" value="C:cytoplasmic stress granule"/>
    <property type="evidence" value="ECO:0007669"/>
    <property type="project" value="UniProtKB-ARBA"/>
</dbReference>
<sequence length="1344" mass="147695">MSSKPPSNTQKFSYARALAASQSMKNANVKPQNATSEKPASKPAAASANTAKSSTAGSATTDTHNATGTTDASDVPQKPTVTSENKADVKDAKDQDKKVSSKPANKEKPLETASNAENPVSANVSSESKQTHNAGQKTQQSEGAAKTAEKTASINSDEHGAKQEQTKDAIESTPSHQNQTQNSFPTVPIQFGSITRNAPIATKQHVKASVPSNQPKNSVPPRNNLSNSIGHPGSSPVSKGSRAAAPSSNNSSSNDSAASAKSNNSNVAPESADPHGPNPVSSTPSLNGSGKPHRQNRHYERYGNSYPSYNKYSPHYQHGYTYKNNGRNDSQRYNRGNGRRQYNNGHSGYPPFVSNGRNSAQNPRNTPQGMGSPANPVQMPVSIQPPYGQVYGQAPYIVDPNMMQFGAMLQPGYVPQYYPVYPQTPYTPPTFPNMSRSTSQVSEPVMDSPNSSTPISSRSGNFTPIVKQQKKSSALKIVNPATNTEVVVPQKNKSQPKSGESSPRLDSAVTPHLTEEEVSKRKDAVKQAVQQRIQEKAEEEARRHAEEQAKREAEEKAKREAEEKAKREAEEKAKREAEEQAKREAEEQAKREAEEKAKREAEEKVKREAEEKAKREAEEQAKREAEEKAKRESEEQAKREAEEKAKQEAEEKTKHEAEERARKEIEEKAKVEVEAEGNSKSEELPKSDDQKEIKPKSENIKTSSESSLAESRNFTPKREVLSGVESLKSQPKPSASLDSLLQASIISDISKIVYPSSIKRPATEGEIKDGKLLYDIPFLMQFQTYYTDKPAYGWDEKMKGTVASAFSDKSSRGGYGSSRQSSRSGSTRDSHAGSGFGGHSDRKSMSRLGVDRGFGDSGGGFRSGSNYKSAPSRGMSHHGHGGSHRGSQRGSRRGGGGGEREKPDPSTLTIPAEQVQPLQLSANRWQPKKLAEKPEVKDNQEDLLPLDVIQRKVKGSLNKMTLEKFEKISDQILEMAMQSRRETDGRTLRLVIQLTFEKATDEPNFSNMYARFARKMMDSIDDSIRDENVLDKNGQPVRGGLLFRKYLLSRCQEDFERGWKANLPAGGAGEAEIMSDEYYVAAAIKRRGLGLVRFIGELFKLSMLSEKIMHECIKRLLGNVTDPEEEEIESLCKLLMTVGVNIDATEKGHAAMDVYVLRMETITKIPNLPSRIKFMLLDVIDSRRAGWNIKKEIEKGPKTIQEIHEEAERKKALSEAQRPARMHRDMNRGDSRTGGRGSNPPFGSNDWSNNKDGYARLGQGIRGLKSGTQGSHGPTSLSSMLRGGNVSRSPSRQSSTPRREPARQAPANQPLTSANSFELLEEQDHDNDGSSNHKDPTSTSKTNP</sequence>
<evidence type="ECO:0000256" key="3">
    <source>
        <dbReference type="ARBA" id="ARBA00022490"/>
    </source>
</evidence>
<dbReference type="GO" id="GO:0016281">
    <property type="term" value="C:eukaryotic translation initiation factor 4F complex"/>
    <property type="evidence" value="ECO:0007669"/>
    <property type="project" value="TreeGrafter"/>
</dbReference>
<feature type="compositionally biased region" description="Low complexity" evidence="8">
    <location>
        <begin position="1287"/>
        <end position="1296"/>
    </location>
</feature>
<feature type="region of interest" description="Disordered" evidence="8">
    <location>
        <begin position="486"/>
        <end position="736"/>
    </location>
</feature>
<feature type="compositionally biased region" description="Low complexity" evidence="8">
    <location>
        <begin position="241"/>
        <end position="266"/>
    </location>
</feature>
<dbReference type="Gene3D" id="1.25.40.180">
    <property type="match status" value="1"/>
</dbReference>
<dbReference type="SUPFAM" id="SSF48371">
    <property type="entry name" value="ARM repeat"/>
    <property type="match status" value="1"/>
</dbReference>
<dbReference type="SMART" id="SM00543">
    <property type="entry name" value="MIF4G"/>
    <property type="match status" value="1"/>
</dbReference>
<dbReference type="Pfam" id="PF02854">
    <property type="entry name" value="MIF4G"/>
    <property type="match status" value="1"/>
</dbReference>
<feature type="compositionally biased region" description="Polar residues" evidence="8">
    <location>
        <begin position="279"/>
        <end position="288"/>
    </location>
</feature>
<dbReference type="PANTHER" id="PTHR23253:SF9">
    <property type="entry name" value="EUKARYOTIC TRANSLATION INITIATION FACTOR 4 GAMMA 2"/>
    <property type="match status" value="1"/>
</dbReference>
<dbReference type="eggNOG" id="KOG0401">
    <property type="taxonomic scope" value="Eukaryota"/>
</dbReference>
<dbReference type="NCBIfam" id="TIGR02794">
    <property type="entry name" value="tolA_full"/>
    <property type="match status" value="1"/>
</dbReference>
<feature type="compositionally biased region" description="Basic and acidic residues" evidence="8">
    <location>
        <begin position="533"/>
        <end position="699"/>
    </location>
</feature>
<feature type="compositionally biased region" description="Polar residues" evidence="8">
    <location>
        <begin position="1306"/>
        <end position="1316"/>
    </location>
</feature>
<dbReference type="SUPFAM" id="SSF101489">
    <property type="entry name" value="Eukaryotic initiation factor 4f subunit eIF4g, eIF4e-binding domain"/>
    <property type="match status" value="1"/>
</dbReference>
<dbReference type="OrthoDB" id="514777at2759"/>
<feature type="compositionally biased region" description="Basic residues" evidence="8">
    <location>
        <begin position="875"/>
        <end position="892"/>
    </location>
</feature>
<feature type="compositionally biased region" description="Basic and acidic residues" evidence="8">
    <location>
        <begin position="839"/>
        <end position="854"/>
    </location>
</feature>
<feature type="compositionally biased region" description="Polar residues" evidence="8">
    <location>
        <begin position="355"/>
        <end position="369"/>
    </location>
</feature>
<feature type="compositionally biased region" description="Basic and acidic residues" evidence="8">
    <location>
        <begin position="1222"/>
        <end position="1233"/>
    </location>
</feature>
<evidence type="ECO:0000256" key="2">
    <source>
        <dbReference type="ARBA" id="ARBA00005775"/>
    </source>
</evidence>
<feature type="compositionally biased region" description="Basic and acidic residues" evidence="8">
    <location>
        <begin position="85"/>
        <end position="110"/>
    </location>
</feature>
<dbReference type="InterPro" id="IPR016024">
    <property type="entry name" value="ARM-type_fold"/>
</dbReference>
<comment type="subcellular location">
    <subcellularLocation>
        <location evidence="1">Cytoplasm</location>
    </subcellularLocation>
</comment>
<dbReference type="VEuPathDB" id="FungiDB:SOCG_00815"/>
<feature type="compositionally biased region" description="Polar residues" evidence="8">
    <location>
        <begin position="1266"/>
        <end position="1279"/>
    </location>
</feature>
<feature type="compositionally biased region" description="Low complexity" evidence="8">
    <location>
        <begin position="448"/>
        <end position="459"/>
    </location>
</feature>
<feature type="compositionally biased region" description="Polar residues" evidence="8">
    <location>
        <begin position="432"/>
        <end position="442"/>
    </location>
</feature>
<feature type="region of interest" description="Disordered" evidence="8">
    <location>
        <begin position="429"/>
        <end position="462"/>
    </location>
</feature>
<evidence type="ECO:0000256" key="5">
    <source>
        <dbReference type="ARBA" id="ARBA00022553"/>
    </source>
</evidence>
<comment type="similarity">
    <text evidence="2">Belongs to the eukaryotic initiation factor 4G family.</text>
</comment>
<evidence type="ECO:0000259" key="9">
    <source>
        <dbReference type="SMART" id="SM00543"/>
    </source>
</evidence>
<gene>
    <name evidence="10" type="ORF">SOCG_00815</name>
</gene>
<dbReference type="GO" id="GO:0003743">
    <property type="term" value="F:translation initiation factor activity"/>
    <property type="evidence" value="ECO:0007669"/>
    <property type="project" value="UniProtKB-KW"/>
</dbReference>
<feature type="compositionally biased region" description="Polar residues" evidence="8">
    <location>
        <begin position="1241"/>
        <end position="1251"/>
    </location>
</feature>
<dbReference type="RefSeq" id="XP_013018689.1">
    <property type="nucleotide sequence ID" value="XM_013163235.1"/>
</dbReference>
<dbReference type="InterPro" id="IPR022745">
    <property type="entry name" value="eIF4G1_eIF4E-bd"/>
</dbReference>
<dbReference type="GO" id="GO:0043213">
    <property type="term" value="P:bacteriocin transport"/>
    <property type="evidence" value="ECO:0007669"/>
    <property type="project" value="InterPro"/>
</dbReference>
<feature type="compositionally biased region" description="Polar residues" evidence="8">
    <location>
        <begin position="172"/>
        <end position="185"/>
    </location>
</feature>
<dbReference type="GO" id="GO:0016020">
    <property type="term" value="C:membrane"/>
    <property type="evidence" value="ECO:0007669"/>
    <property type="project" value="InterPro"/>
</dbReference>
<organism evidence="10 11">
    <name type="scientific">Schizosaccharomyces octosporus (strain yFS286)</name>
    <name type="common">Fission yeast</name>
    <name type="synonym">Octosporomyces octosporus</name>
    <dbReference type="NCBI Taxonomy" id="483514"/>
    <lineage>
        <taxon>Eukaryota</taxon>
        <taxon>Fungi</taxon>
        <taxon>Dikarya</taxon>
        <taxon>Ascomycota</taxon>
        <taxon>Taphrinomycotina</taxon>
        <taxon>Schizosaccharomycetes</taxon>
        <taxon>Schizosaccharomycetales</taxon>
        <taxon>Schizosaccharomycetaceae</taxon>
        <taxon>Schizosaccharomyces</taxon>
    </lineage>
</organism>
<dbReference type="GO" id="GO:0003729">
    <property type="term" value="F:mRNA binding"/>
    <property type="evidence" value="ECO:0007669"/>
    <property type="project" value="TreeGrafter"/>
</dbReference>
<keyword evidence="5" id="KW-0597">Phosphoprotein</keyword>
<evidence type="ECO:0000313" key="11">
    <source>
        <dbReference type="Proteomes" id="UP000016088"/>
    </source>
</evidence>
<dbReference type="GeneID" id="25029799"/>
<evidence type="ECO:0000256" key="1">
    <source>
        <dbReference type="ARBA" id="ARBA00004496"/>
    </source>
</evidence>
<evidence type="ECO:0000256" key="6">
    <source>
        <dbReference type="ARBA" id="ARBA00022884"/>
    </source>
</evidence>
<keyword evidence="7" id="KW-0648">Protein biosynthesis</keyword>
<dbReference type="OMA" id="QFYSVIT"/>
<feature type="compositionally biased region" description="Polar residues" evidence="8">
    <location>
        <begin position="700"/>
        <end position="714"/>
    </location>
</feature>
<feature type="compositionally biased region" description="Basic and acidic residues" evidence="8">
    <location>
        <begin position="513"/>
        <end position="525"/>
    </location>
</feature>
<dbReference type="InterPro" id="IPR036211">
    <property type="entry name" value="eIF4G_eIF4E-bd_sf"/>
</dbReference>
<feature type="compositionally biased region" description="Basic and acidic residues" evidence="8">
    <location>
        <begin position="1326"/>
        <end position="1336"/>
    </location>
</feature>
<accession>S9Q020</accession>
<feature type="domain" description="MIF4G" evidence="9">
    <location>
        <begin position="950"/>
        <end position="1186"/>
    </location>
</feature>
<reference evidence="10 11" key="1">
    <citation type="journal article" date="2011" name="Science">
        <title>Comparative functional genomics of the fission yeasts.</title>
        <authorList>
            <person name="Rhind N."/>
            <person name="Chen Z."/>
            <person name="Yassour M."/>
            <person name="Thompson D.A."/>
            <person name="Haas B.J."/>
            <person name="Habib N."/>
            <person name="Wapinski I."/>
            <person name="Roy S."/>
            <person name="Lin M.F."/>
            <person name="Heiman D.I."/>
            <person name="Young S.K."/>
            <person name="Furuya K."/>
            <person name="Guo Y."/>
            <person name="Pidoux A."/>
            <person name="Chen H.M."/>
            <person name="Robbertse B."/>
            <person name="Goldberg J.M."/>
            <person name="Aoki K."/>
            <person name="Bayne E.H."/>
            <person name="Berlin A.M."/>
            <person name="Desjardins C.A."/>
            <person name="Dobbs E."/>
            <person name="Dukaj L."/>
            <person name="Fan L."/>
            <person name="FitzGerald M.G."/>
            <person name="French C."/>
            <person name="Gujja S."/>
            <person name="Hansen K."/>
            <person name="Keifenheim D."/>
            <person name="Levin J.Z."/>
            <person name="Mosher R.A."/>
            <person name="Mueller C.A."/>
            <person name="Pfiffner J."/>
            <person name="Priest M."/>
            <person name="Russ C."/>
            <person name="Smialowska A."/>
            <person name="Swoboda P."/>
            <person name="Sykes S.M."/>
            <person name="Vaughn M."/>
            <person name="Vengrova S."/>
            <person name="Yoder R."/>
            <person name="Zeng Q."/>
            <person name="Allshire R."/>
            <person name="Baulcombe D."/>
            <person name="Birren B.W."/>
            <person name="Brown W."/>
            <person name="Ekwall K."/>
            <person name="Kellis M."/>
            <person name="Leatherwood J."/>
            <person name="Levin H."/>
            <person name="Margalit H."/>
            <person name="Martienssen R."/>
            <person name="Nieduszynski C.A."/>
            <person name="Spatafora J.W."/>
            <person name="Friedman N."/>
            <person name="Dalgaard J.Z."/>
            <person name="Baumann P."/>
            <person name="Niki H."/>
            <person name="Regev A."/>
            <person name="Nusbaum C."/>
        </authorList>
    </citation>
    <scope>NUCLEOTIDE SEQUENCE [LARGE SCALE GENOMIC DNA]</scope>
    <source>
        <strain evidence="11">yFS286</strain>
    </source>
</reference>
<feature type="region of interest" description="Disordered" evidence="8">
    <location>
        <begin position="1206"/>
        <end position="1344"/>
    </location>
</feature>
<dbReference type="InterPro" id="IPR014161">
    <property type="entry name" value="Tol-Pal_TolA"/>
</dbReference>
<proteinExistence type="inferred from homology"/>
<dbReference type="HOGENOM" id="CLU_254179_0_0_1"/>
<feature type="compositionally biased region" description="Basic and acidic residues" evidence="8">
    <location>
        <begin position="156"/>
        <end position="170"/>
    </location>
</feature>
<feature type="compositionally biased region" description="Low complexity" evidence="8">
    <location>
        <begin position="34"/>
        <end position="72"/>
    </location>
</feature>
<dbReference type="Pfam" id="PF12152">
    <property type="entry name" value="eIF_4G1"/>
    <property type="match status" value="1"/>
</dbReference>
<evidence type="ECO:0000256" key="4">
    <source>
        <dbReference type="ARBA" id="ARBA00022540"/>
    </source>
</evidence>